<organism evidence="1 2">
    <name type="scientific">Thomasclavelia spiroformis</name>
    <dbReference type="NCBI Taxonomy" id="29348"/>
    <lineage>
        <taxon>Bacteria</taxon>
        <taxon>Bacillati</taxon>
        <taxon>Bacillota</taxon>
        <taxon>Erysipelotrichia</taxon>
        <taxon>Erysipelotrichales</taxon>
        <taxon>Coprobacillaceae</taxon>
        <taxon>Thomasclavelia</taxon>
    </lineage>
</organism>
<protein>
    <submittedName>
        <fullName evidence="1">Uncharacterized protein</fullName>
    </submittedName>
</protein>
<evidence type="ECO:0000313" key="1">
    <source>
        <dbReference type="EMBL" id="OUQ04245.1"/>
    </source>
</evidence>
<dbReference type="RefSeq" id="WP_087257600.1">
    <property type="nucleotide sequence ID" value="NZ_JBKSXH010000004.1"/>
</dbReference>
<accession>A0A1Y4QD85</accession>
<reference evidence="2" key="1">
    <citation type="submission" date="2017-04" db="EMBL/GenBank/DDBJ databases">
        <title>Function of individual gut microbiota members based on whole genome sequencing of pure cultures obtained from chicken caecum.</title>
        <authorList>
            <person name="Medvecky M."/>
            <person name="Cejkova D."/>
            <person name="Polansky O."/>
            <person name="Karasova D."/>
            <person name="Kubasova T."/>
            <person name="Cizek A."/>
            <person name="Rychlik I."/>
        </authorList>
    </citation>
    <scope>NUCLEOTIDE SEQUENCE [LARGE SCALE GENOMIC DNA]</scope>
    <source>
        <strain evidence="2">An149</strain>
    </source>
</reference>
<dbReference type="AlphaFoldDB" id="A0A1Y4QD85"/>
<gene>
    <name evidence="1" type="ORF">B5E91_11130</name>
</gene>
<dbReference type="EMBL" id="NFLB01000013">
    <property type="protein sequence ID" value="OUQ04245.1"/>
    <property type="molecule type" value="Genomic_DNA"/>
</dbReference>
<dbReference type="Proteomes" id="UP000196258">
    <property type="component" value="Unassembled WGS sequence"/>
</dbReference>
<proteinExistence type="predicted"/>
<comment type="caution">
    <text evidence="1">The sequence shown here is derived from an EMBL/GenBank/DDBJ whole genome shotgun (WGS) entry which is preliminary data.</text>
</comment>
<evidence type="ECO:0000313" key="2">
    <source>
        <dbReference type="Proteomes" id="UP000196258"/>
    </source>
</evidence>
<name>A0A1Y4QD85_9FIRM</name>
<sequence length="123" mass="13461">MKKIIISLLTGIGLLGFGVNVIMADAPASDNTRAIDTAVPEITNVNCNHIDNDRNGICDNCNINCDDNQKCRNCQWNYYDENGDGICDNCNVNCPSYSANGYSNNCGHHNDGNSHHARNHGHH</sequence>